<feature type="signal peptide" evidence="4">
    <location>
        <begin position="1"/>
        <end position="26"/>
    </location>
</feature>
<dbReference type="GO" id="GO:0005829">
    <property type="term" value="C:cytosol"/>
    <property type="evidence" value="ECO:0007669"/>
    <property type="project" value="TreeGrafter"/>
</dbReference>
<dbReference type="AlphaFoldDB" id="A0A5E4WZ36"/>
<evidence type="ECO:0000313" key="6">
    <source>
        <dbReference type="Proteomes" id="UP000383971"/>
    </source>
</evidence>
<dbReference type="InterPro" id="IPR005632">
    <property type="entry name" value="Chaperone_Skp"/>
</dbReference>
<dbReference type="Pfam" id="PF03938">
    <property type="entry name" value="OmpH"/>
    <property type="match status" value="1"/>
</dbReference>
<proteinExistence type="inferred from homology"/>
<dbReference type="GO" id="GO:0050821">
    <property type="term" value="P:protein stabilization"/>
    <property type="evidence" value="ECO:0007669"/>
    <property type="project" value="TreeGrafter"/>
</dbReference>
<dbReference type="GO" id="GO:0051082">
    <property type="term" value="F:unfolded protein binding"/>
    <property type="evidence" value="ECO:0007669"/>
    <property type="project" value="InterPro"/>
</dbReference>
<organism evidence="5 6">
    <name type="scientific">Pandoraea communis</name>
    <dbReference type="NCBI Taxonomy" id="2508297"/>
    <lineage>
        <taxon>Bacteria</taxon>
        <taxon>Pseudomonadati</taxon>
        <taxon>Pseudomonadota</taxon>
        <taxon>Betaproteobacteria</taxon>
        <taxon>Burkholderiales</taxon>
        <taxon>Burkholderiaceae</taxon>
        <taxon>Pandoraea</taxon>
    </lineage>
</organism>
<evidence type="ECO:0000256" key="1">
    <source>
        <dbReference type="ARBA" id="ARBA00022729"/>
    </source>
</evidence>
<dbReference type="Proteomes" id="UP000383971">
    <property type="component" value="Unassembled WGS sequence"/>
</dbReference>
<comment type="similarity">
    <text evidence="2">Belongs to the skp family.</text>
</comment>
<dbReference type="PIRSF" id="PIRSF002094">
    <property type="entry name" value="OMP26_Skp"/>
    <property type="match status" value="1"/>
</dbReference>
<sequence>MNGIRKHCLRGVVAALLAGAAFAAMAQDARIAAVNSDRILRDSAPAKAAQAKLEAEFSKRDADLQGMAQRLKAMSDKLDKDNPTLSDSERAKRQRDLAAADTEFQRKQREFREDLNQRRNEELAAVLDRANRVIKQIAEADKYDLIVQEAVYVSPRIDITDKVLKTLNASSGGGTGGK</sequence>
<evidence type="ECO:0000256" key="3">
    <source>
        <dbReference type="SAM" id="MobiDB-lite"/>
    </source>
</evidence>
<reference evidence="5 6" key="1">
    <citation type="submission" date="2019-08" db="EMBL/GenBank/DDBJ databases">
        <authorList>
            <person name="Peeters C."/>
        </authorList>
    </citation>
    <scope>NUCLEOTIDE SEQUENCE [LARGE SCALE GENOMIC DNA]</scope>
    <source>
        <strain evidence="5 6">LMG 31111</strain>
    </source>
</reference>
<dbReference type="SUPFAM" id="SSF111384">
    <property type="entry name" value="OmpH-like"/>
    <property type="match status" value="1"/>
</dbReference>
<dbReference type="SMART" id="SM00935">
    <property type="entry name" value="OmpH"/>
    <property type="match status" value="1"/>
</dbReference>
<keyword evidence="6" id="KW-1185">Reference proteome</keyword>
<evidence type="ECO:0000313" key="5">
    <source>
        <dbReference type="EMBL" id="VVE28536.1"/>
    </source>
</evidence>
<dbReference type="PANTHER" id="PTHR35089">
    <property type="entry name" value="CHAPERONE PROTEIN SKP"/>
    <property type="match status" value="1"/>
</dbReference>
<evidence type="ECO:0000256" key="2">
    <source>
        <dbReference type="PIRNR" id="PIRNR002094"/>
    </source>
</evidence>
<feature type="chain" id="PRO_5022931150" evidence="4">
    <location>
        <begin position="27"/>
        <end position="178"/>
    </location>
</feature>
<dbReference type="InterPro" id="IPR024930">
    <property type="entry name" value="Skp_dom_sf"/>
</dbReference>
<keyword evidence="1 4" id="KW-0732">Signal</keyword>
<dbReference type="PANTHER" id="PTHR35089:SF1">
    <property type="entry name" value="CHAPERONE PROTEIN SKP"/>
    <property type="match status" value="1"/>
</dbReference>
<accession>A0A5E4WZ36</accession>
<feature type="region of interest" description="Disordered" evidence="3">
    <location>
        <begin position="74"/>
        <end position="103"/>
    </location>
</feature>
<name>A0A5E4WZ36_9BURK</name>
<protein>
    <submittedName>
        <fullName evidence="5">OmpH</fullName>
    </submittedName>
</protein>
<dbReference type="EMBL" id="CABPSE010000012">
    <property type="protein sequence ID" value="VVE28536.1"/>
    <property type="molecule type" value="Genomic_DNA"/>
</dbReference>
<dbReference type="Gene3D" id="3.30.910.20">
    <property type="entry name" value="Skp domain"/>
    <property type="match status" value="1"/>
</dbReference>
<evidence type="ECO:0000256" key="4">
    <source>
        <dbReference type="SAM" id="SignalP"/>
    </source>
</evidence>
<gene>
    <name evidence="5" type="ORF">PCO31111_03533</name>
</gene>